<dbReference type="EMBL" id="ML732171">
    <property type="protein sequence ID" value="KAB8077235.1"/>
    <property type="molecule type" value="Genomic_DNA"/>
</dbReference>
<proteinExistence type="predicted"/>
<dbReference type="Proteomes" id="UP000326565">
    <property type="component" value="Unassembled WGS sequence"/>
</dbReference>
<reference evidence="3 4" key="1">
    <citation type="submission" date="2019-04" db="EMBL/GenBank/DDBJ databases">
        <title>Friends and foes A comparative genomics study of 23 Aspergillus species from section Flavi.</title>
        <authorList>
            <consortium name="DOE Joint Genome Institute"/>
            <person name="Kjaerbolling I."/>
            <person name="Vesth T."/>
            <person name="Frisvad J.C."/>
            <person name="Nybo J.L."/>
            <person name="Theobald S."/>
            <person name="Kildgaard S."/>
            <person name="Isbrandt T."/>
            <person name="Kuo A."/>
            <person name="Sato A."/>
            <person name="Lyhne E.K."/>
            <person name="Kogle M.E."/>
            <person name="Wiebenga A."/>
            <person name="Kun R.S."/>
            <person name="Lubbers R.J."/>
            <person name="Makela M.R."/>
            <person name="Barry K."/>
            <person name="Chovatia M."/>
            <person name="Clum A."/>
            <person name="Daum C."/>
            <person name="Haridas S."/>
            <person name="He G."/>
            <person name="LaButti K."/>
            <person name="Lipzen A."/>
            <person name="Mondo S."/>
            <person name="Riley R."/>
            <person name="Salamov A."/>
            <person name="Simmons B.A."/>
            <person name="Magnuson J.K."/>
            <person name="Henrissat B."/>
            <person name="Mortensen U.H."/>
            <person name="Larsen T.O."/>
            <person name="Devries R.P."/>
            <person name="Grigoriev I.V."/>
            <person name="Machida M."/>
            <person name="Baker S.E."/>
            <person name="Andersen M.R."/>
        </authorList>
    </citation>
    <scope>NUCLEOTIDE SEQUENCE [LARGE SCALE GENOMIC DNA]</scope>
    <source>
        <strain evidence="3 4">CBS 151.66</strain>
    </source>
</reference>
<feature type="compositionally biased region" description="Polar residues" evidence="1">
    <location>
        <begin position="17"/>
        <end position="34"/>
    </location>
</feature>
<protein>
    <recommendedName>
        <fullName evidence="2">DUF6590 domain-containing protein</fullName>
    </recommendedName>
</protein>
<feature type="domain" description="DUF6590" evidence="2">
    <location>
        <begin position="97"/>
        <end position="245"/>
    </location>
</feature>
<feature type="compositionally biased region" description="Basic and acidic residues" evidence="1">
    <location>
        <begin position="1"/>
        <end position="12"/>
    </location>
</feature>
<sequence>MPSSRHSTDNYRWEPSQPANQGQPTHSSISQPSYYPSGLAGHGSDGARSPHPPVSPYTPHSVDGLPGRLSNTLFEPPFPRHTGGHMGSPMIPNSFDVFLVLWHENNTEGTVPLKGGTRSLASDSLVSLGKYGEGIYSGIRRMVVFKEQGQCSWCFPVHTYSRQGVAKWSVDPSKHAIIYMEDTQPQIGHREPRMTKEPLEVTPATFDQRLDPMSRLNFGKIYTVEHNVKVLPVGKISERSMPKFLSYAKRECEVQY</sequence>
<dbReference type="PANTHER" id="PTHR35391:SF5">
    <property type="entry name" value="DUF6590 DOMAIN-CONTAINING PROTEIN"/>
    <property type="match status" value="1"/>
</dbReference>
<dbReference type="InterPro" id="IPR046497">
    <property type="entry name" value="DUF6590"/>
</dbReference>
<dbReference type="AlphaFoldDB" id="A0A5N5XAT3"/>
<dbReference type="Pfam" id="PF20233">
    <property type="entry name" value="DUF6590"/>
    <property type="match status" value="1"/>
</dbReference>
<evidence type="ECO:0000313" key="3">
    <source>
        <dbReference type="EMBL" id="KAB8077235.1"/>
    </source>
</evidence>
<name>A0A5N5XAT3_9EURO</name>
<gene>
    <name evidence="3" type="ORF">BDV29DRAFT_188854</name>
</gene>
<dbReference type="OrthoDB" id="3559580at2759"/>
<keyword evidence="4" id="KW-1185">Reference proteome</keyword>
<accession>A0A5N5XAT3</accession>
<dbReference type="PANTHER" id="PTHR35391">
    <property type="entry name" value="C2H2-TYPE DOMAIN-CONTAINING PROTEIN-RELATED"/>
    <property type="match status" value="1"/>
</dbReference>
<evidence type="ECO:0000313" key="4">
    <source>
        <dbReference type="Proteomes" id="UP000326565"/>
    </source>
</evidence>
<evidence type="ECO:0000259" key="2">
    <source>
        <dbReference type="Pfam" id="PF20233"/>
    </source>
</evidence>
<evidence type="ECO:0000256" key="1">
    <source>
        <dbReference type="SAM" id="MobiDB-lite"/>
    </source>
</evidence>
<organism evidence="3 4">
    <name type="scientific">Aspergillus leporis</name>
    <dbReference type="NCBI Taxonomy" id="41062"/>
    <lineage>
        <taxon>Eukaryota</taxon>
        <taxon>Fungi</taxon>
        <taxon>Dikarya</taxon>
        <taxon>Ascomycota</taxon>
        <taxon>Pezizomycotina</taxon>
        <taxon>Eurotiomycetes</taxon>
        <taxon>Eurotiomycetidae</taxon>
        <taxon>Eurotiales</taxon>
        <taxon>Aspergillaceae</taxon>
        <taxon>Aspergillus</taxon>
        <taxon>Aspergillus subgen. Circumdati</taxon>
    </lineage>
</organism>
<feature type="region of interest" description="Disordered" evidence="1">
    <location>
        <begin position="1"/>
        <end position="81"/>
    </location>
</feature>